<name>A0AAN8GNW8_9TELE</name>
<dbReference type="AlphaFoldDB" id="A0AAN8GNW8"/>
<accession>A0AAN8GNW8</accession>
<proteinExistence type="predicted"/>
<reference evidence="2 3" key="1">
    <citation type="journal article" date="2023" name="Mol. Biol. Evol.">
        <title>Genomics of Secondarily Temperate Adaptation in the Only Non-Antarctic Icefish.</title>
        <authorList>
            <person name="Rivera-Colon A.G."/>
            <person name="Rayamajhi N."/>
            <person name="Minhas B.F."/>
            <person name="Madrigal G."/>
            <person name="Bilyk K.T."/>
            <person name="Yoon V."/>
            <person name="Hune M."/>
            <person name="Gregory S."/>
            <person name="Cheng C.H.C."/>
            <person name="Catchen J.M."/>
        </authorList>
    </citation>
    <scope>NUCLEOTIDE SEQUENCE [LARGE SCALE GENOMIC DNA]</scope>
    <source>
        <strain evidence="2">JC2023a</strain>
    </source>
</reference>
<feature type="chain" id="PRO_5042966137" description="Secreted protein" evidence="1">
    <location>
        <begin position="20"/>
        <end position="71"/>
    </location>
</feature>
<sequence length="71" mass="7875">MPIPTGLWMPAVMLTGVFMSIPRLGALLHRVSPIAEGRSLPRLHPSYLVDMDFGVCRVLNVDVHQGWVEGH</sequence>
<evidence type="ECO:0000256" key="1">
    <source>
        <dbReference type="SAM" id="SignalP"/>
    </source>
</evidence>
<keyword evidence="1" id="KW-0732">Signal</keyword>
<dbReference type="EMBL" id="JAULUE010002059">
    <property type="protein sequence ID" value="KAK5886176.1"/>
    <property type="molecule type" value="Genomic_DNA"/>
</dbReference>
<evidence type="ECO:0000313" key="2">
    <source>
        <dbReference type="EMBL" id="KAK5886176.1"/>
    </source>
</evidence>
<gene>
    <name evidence="2" type="ORF">CesoFtcFv8_017237</name>
</gene>
<evidence type="ECO:0008006" key="4">
    <source>
        <dbReference type="Google" id="ProtNLM"/>
    </source>
</evidence>
<keyword evidence="3" id="KW-1185">Reference proteome</keyword>
<organism evidence="2 3">
    <name type="scientific">Champsocephalus esox</name>
    <name type="common">pike icefish</name>
    <dbReference type="NCBI Taxonomy" id="159716"/>
    <lineage>
        <taxon>Eukaryota</taxon>
        <taxon>Metazoa</taxon>
        <taxon>Chordata</taxon>
        <taxon>Craniata</taxon>
        <taxon>Vertebrata</taxon>
        <taxon>Euteleostomi</taxon>
        <taxon>Actinopterygii</taxon>
        <taxon>Neopterygii</taxon>
        <taxon>Teleostei</taxon>
        <taxon>Neoteleostei</taxon>
        <taxon>Acanthomorphata</taxon>
        <taxon>Eupercaria</taxon>
        <taxon>Perciformes</taxon>
        <taxon>Notothenioidei</taxon>
        <taxon>Channichthyidae</taxon>
        <taxon>Champsocephalus</taxon>
    </lineage>
</organism>
<feature type="signal peptide" evidence="1">
    <location>
        <begin position="1"/>
        <end position="19"/>
    </location>
</feature>
<evidence type="ECO:0000313" key="3">
    <source>
        <dbReference type="Proteomes" id="UP001335648"/>
    </source>
</evidence>
<comment type="caution">
    <text evidence="2">The sequence shown here is derived from an EMBL/GenBank/DDBJ whole genome shotgun (WGS) entry which is preliminary data.</text>
</comment>
<protein>
    <recommendedName>
        <fullName evidence="4">Secreted protein</fullName>
    </recommendedName>
</protein>
<dbReference type="Proteomes" id="UP001335648">
    <property type="component" value="Unassembled WGS sequence"/>
</dbReference>